<sequence>MDTSSSTPTAAAAVEGSEPIKEVDAPKLVLNAKRKCALVVGFNGTKYRGLQMNVDNCDRVEYVESDLLAAMKKAGVVKPDVTRLDEIQWTRSSRTDAGVSAARIVVSAKILVHEGPNVKGNRQADHVNRTYPEIVDAINMYLPKEIRVFNCMKICASFNAQKSCNWRHYSYYMPASLAGDVDNLKEALAQFTNAHNYHNFTNLSVREIRRAKERKAKKAAAKKDKHWEDGPKKSPATSTDEGEVKSASETTEEKPEKTKKATPEESSAAEQAKRDASSEEKVEEPAAKKARIEQQHQQQQKPVVVAKSDDDTDEDMSSPEQGGTYMPFSGGEMDWLQILLDQCNSAIHSFTAAPLEMDNGEKWVRVDVRGQFFLYNQIRLMIGAAIAYARGVFPSIICIQFAIDTNYKFHSPLAPACGLILHTSGFTGMDTRAGYAIMEHGHHHSAIGESKPPKSAVYEFLSEEQQEEADKFLKAEILPEVRRLWLESNVEKEFEDEWLNNAVPITDEDVALMAGAVEEAREAARNNEPCKHLEARENKVKSVKETIEKQETDLANDEKRQRRGLGLKLPDAVKRQKLLIALLPNRTASDILCTFPDEILPGPRLYNITLRVAWAIVFGEYGLSASSGVDDIMKAVREQGIIKLEHEGKEINIMAGYNKKEKQHHHNNKNSPSLHKQQEEEEEPGDSTPPPQKPIENTEPVTEFVDRRGGRPHRLSPSEICFEMFSLRSEALDVGSMNDLLDDLKAIGPPNTFDTIDTSNLADDLGALPILLTTAPLLAIDNPRAVLATDLMKGVGKDDSEILKNSLGSIPLWLIPYAIGVQLDCIRSYEHRDSRGKADPTSSWTAYPRSYLEQVDASAGPINASPKEILLTACDGGDVTLTLIEYALALDLATTSGGRVHPLGVPTVVRFLDALFRSGCLTARLKEDSLLLISNVMVSKAVVKTPFSMIPHYTQGYQALCCINGLTTYRDLYGENIPLVEAVLQVSSDWRSQRHGSLGGMLGLGKCNDSCDRPDYRFVDVMFAYGVGRQVTFTGYMLEDDRVHVIMPDHVSTQPVLSVSITATGILPDIITVSACVVSRVRIPSTMYSMTPPTPSSLPMPSLYTVMHWLPDGAGRFKIRLVDEALLVALRKNDPVRCLVEASSRPNILVVITGDVTLARVSMPVEVSVNDVHLRVSRSSGTLDITVPVMFCCPLTALSTRRSLPRSVSGRTRVGQVLDPIPKLSDETLSSLEGSNPWAALWLGSLGLPVRIANVESRGLCQLRMNLCRLFLDTLGHRAEGQAWGGRAIVSLLHKGSSDVILLMSRDVSFDWTYGFTIRAGVCILKPETVFQVAPEVVELTYLKCSTDDNCDEFRYWTEEYLPAAIELASLSRSNVDTASTGFWKGWLGWKDIPLSSTCISFFSPAILFPLGSPVVALNAANSLSFGERRDLVTGADLRGTPEDFEELQKRVERITQERCPQRPPQQAPHLASSSSSVPSQACGIPSPKCPLCVVCHKPGNSRCSRCKKVYYCGAQCQRVDWSKHKKTECLESLIPR</sequence>
<evidence type="ECO:0000256" key="7">
    <source>
        <dbReference type="ARBA" id="ARBA00036943"/>
    </source>
</evidence>
<dbReference type="Gene3D" id="3.30.70.580">
    <property type="entry name" value="Pseudouridine synthase I, catalytic domain, N-terminal subdomain"/>
    <property type="match status" value="1"/>
</dbReference>
<dbReference type="OrthoDB" id="10256309at2759"/>
<dbReference type="SUPFAM" id="SSF55120">
    <property type="entry name" value="Pseudouridine synthase"/>
    <property type="match status" value="2"/>
</dbReference>
<evidence type="ECO:0000256" key="10">
    <source>
        <dbReference type="SAM" id="MobiDB-lite"/>
    </source>
</evidence>
<dbReference type="Proteomes" id="UP000591131">
    <property type="component" value="Unassembled WGS sequence"/>
</dbReference>
<feature type="region of interest" description="Disordered" evidence="10">
    <location>
        <begin position="211"/>
        <end position="325"/>
    </location>
</feature>
<gene>
    <name evidence="12" type="ORF">FOL47_005320</name>
</gene>
<feature type="compositionally biased region" description="Basic and acidic residues" evidence="10">
    <location>
        <begin position="221"/>
        <end position="232"/>
    </location>
</feature>
<dbReference type="GO" id="GO:0003723">
    <property type="term" value="F:RNA binding"/>
    <property type="evidence" value="ECO:0007669"/>
    <property type="project" value="InterPro"/>
</dbReference>
<keyword evidence="6" id="KW-0413">Isomerase</keyword>
<evidence type="ECO:0000256" key="6">
    <source>
        <dbReference type="ARBA" id="ARBA00023235"/>
    </source>
</evidence>
<evidence type="ECO:0000256" key="1">
    <source>
        <dbReference type="ARBA" id="ARBA00009375"/>
    </source>
</evidence>
<evidence type="ECO:0000259" key="11">
    <source>
        <dbReference type="PROSITE" id="PS50865"/>
    </source>
</evidence>
<protein>
    <recommendedName>
        <fullName evidence="11">MYND-type domain-containing protein</fullName>
    </recommendedName>
</protein>
<dbReference type="SUPFAM" id="SSF144232">
    <property type="entry name" value="HIT/MYND zinc finger-like"/>
    <property type="match status" value="1"/>
</dbReference>
<evidence type="ECO:0000256" key="3">
    <source>
        <dbReference type="ARBA" id="ARBA00022723"/>
    </source>
</evidence>
<dbReference type="InterPro" id="IPR001406">
    <property type="entry name" value="PsdUridine_synth_TruA"/>
</dbReference>
<dbReference type="GO" id="GO:0009982">
    <property type="term" value="F:pseudouridine synthase activity"/>
    <property type="evidence" value="ECO:0007669"/>
    <property type="project" value="InterPro"/>
</dbReference>
<evidence type="ECO:0000313" key="13">
    <source>
        <dbReference type="Proteomes" id="UP000591131"/>
    </source>
</evidence>
<dbReference type="GO" id="GO:0008270">
    <property type="term" value="F:zinc ion binding"/>
    <property type="evidence" value="ECO:0007669"/>
    <property type="project" value="UniProtKB-KW"/>
</dbReference>
<keyword evidence="5" id="KW-0862">Zinc</keyword>
<comment type="similarity">
    <text evidence="1">Belongs to the tRNA pseudouridine synthase TruA family.</text>
</comment>
<feature type="compositionally biased region" description="Basic and acidic residues" evidence="10">
    <location>
        <begin position="242"/>
        <end position="263"/>
    </location>
</feature>
<organism evidence="12 13">
    <name type="scientific">Perkinsus chesapeaki</name>
    <name type="common">Clam parasite</name>
    <name type="synonym">Perkinsus andrewsi</name>
    <dbReference type="NCBI Taxonomy" id="330153"/>
    <lineage>
        <taxon>Eukaryota</taxon>
        <taxon>Sar</taxon>
        <taxon>Alveolata</taxon>
        <taxon>Perkinsozoa</taxon>
        <taxon>Perkinsea</taxon>
        <taxon>Perkinsida</taxon>
        <taxon>Perkinsidae</taxon>
        <taxon>Perkinsus</taxon>
    </lineage>
</organism>
<dbReference type="GO" id="GO:0005634">
    <property type="term" value="C:nucleus"/>
    <property type="evidence" value="ECO:0007669"/>
    <property type="project" value="TreeGrafter"/>
</dbReference>
<dbReference type="GO" id="GO:1990481">
    <property type="term" value="P:mRNA pseudouridine synthesis"/>
    <property type="evidence" value="ECO:0007669"/>
    <property type="project" value="TreeGrafter"/>
</dbReference>
<dbReference type="InterPro" id="IPR020095">
    <property type="entry name" value="PsdUridine_synth_TruA_C"/>
</dbReference>
<evidence type="ECO:0000313" key="12">
    <source>
        <dbReference type="EMBL" id="KAF4664060.1"/>
    </source>
</evidence>
<comment type="caution">
    <text evidence="12">The sequence shown here is derived from an EMBL/GenBank/DDBJ whole genome shotgun (WGS) entry which is preliminary data.</text>
</comment>
<dbReference type="PANTHER" id="PTHR11142:SF4">
    <property type="entry name" value="PSEUDOURIDYLATE SYNTHASE 1 HOMOLOG"/>
    <property type="match status" value="1"/>
</dbReference>
<dbReference type="EMBL" id="JAAPAO010000298">
    <property type="protein sequence ID" value="KAF4664060.1"/>
    <property type="molecule type" value="Genomic_DNA"/>
</dbReference>
<evidence type="ECO:0000256" key="9">
    <source>
        <dbReference type="SAM" id="Coils"/>
    </source>
</evidence>
<dbReference type="InterPro" id="IPR020103">
    <property type="entry name" value="PsdUridine_synth_cat_dom_sf"/>
</dbReference>
<accession>A0A7J6LYL3</accession>
<evidence type="ECO:0000256" key="8">
    <source>
        <dbReference type="PROSITE-ProRule" id="PRU00134"/>
    </source>
</evidence>
<reference evidence="12 13" key="1">
    <citation type="submission" date="2020-04" db="EMBL/GenBank/DDBJ databases">
        <title>Perkinsus chesapeaki whole genome sequence.</title>
        <authorList>
            <person name="Bogema D.R."/>
        </authorList>
    </citation>
    <scope>NUCLEOTIDE SEQUENCE [LARGE SCALE GENOMIC DNA]</scope>
    <source>
        <strain evidence="12">ATCC PRA-425</strain>
    </source>
</reference>
<feature type="compositionally biased region" description="Basic and acidic residues" evidence="10">
    <location>
        <begin position="271"/>
        <end position="294"/>
    </location>
</feature>
<evidence type="ECO:0000256" key="4">
    <source>
        <dbReference type="ARBA" id="ARBA00022771"/>
    </source>
</evidence>
<dbReference type="Gene3D" id="6.10.140.2220">
    <property type="match status" value="1"/>
</dbReference>
<proteinExistence type="inferred from homology"/>
<comment type="catalytic activity">
    <reaction evidence="7">
        <text>a uridine in tRNA = a pseudouridine in tRNA</text>
        <dbReference type="Rhea" id="RHEA:54572"/>
        <dbReference type="Rhea" id="RHEA-COMP:13339"/>
        <dbReference type="Rhea" id="RHEA-COMP:13934"/>
        <dbReference type="ChEBI" id="CHEBI:65314"/>
        <dbReference type="ChEBI" id="CHEBI:65315"/>
    </reaction>
</comment>
<dbReference type="InterPro" id="IPR020094">
    <property type="entry name" value="TruA/RsuA/RluB/E/F_N"/>
</dbReference>
<keyword evidence="3" id="KW-0479">Metal-binding</keyword>
<keyword evidence="9" id="KW-0175">Coiled coil</keyword>
<keyword evidence="4 8" id="KW-0863">Zinc-finger</keyword>
<keyword evidence="13" id="KW-1185">Reference proteome</keyword>
<feature type="region of interest" description="Disordered" evidence="10">
    <location>
        <begin position="660"/>
        <end position="712"/>
    </location>
</feature>
<keyword evidence="2" id="KW-0819">tRNA processing</keyword>
<dbReference type="InterPro" id="IPR002893">
    <property type="entry name" value="Znf_MYND"/>
</dbReference>
<dbReference type="GO" id="GO:0031119">
    <property type="term" value="P:tRNA pseudouridine synthesis"/>
    <property type="evidence" value="ECO:0007669"/>
    <property type="project" value="UniProtKB-ARBA"/>
</dbReference>
<dbReference type="PANTHER" id="PTHR11142">
    <property type="entry name" value="PSEUDOURIDYLATE SYNTHASE"/>
    <property type="match status" value="1"/>
</dbReference>
<feature type="compositionally biased region" description="Basic residues" evidence="10">
    <location>
        <begin position="211"/>
        <end position="220"/>
    </location>
</feature>
<dbReference type="FunFam" id="3.30.70.580:FF:000002">
    <property type="entry name" value="tRNA pseudouridine synthase"/>
    <property type="match status" value="1"/>
</dbReference>
<feature type="domain" description="MYND-type" evidence="11">
    <location>
        <begin position="1493"/>
        <end position="1530"/>
    </location>
</feature>
<dbReference type="PROSITE" id="PS50865">
    <property type="entry name" value="ZF_MYND_2"/>
    <property type="match status" value="1"/>
</dbReference>
<name>A0A7J6LYL3_PERCH</name>
<dbReference type="Pfam" id="PF01753">
    <property type="entry name" value="zf-MYND"/>
    <property type="match status" value="1"/>
</dbReference>
<dbReference type="Gene3D" id="3.30.70.660">
    <property type="entry name" value="Pseudouridine synthase I, catalytic domain, C-terminal subdomain"/>
    <property type="match status" value="1"/>
</dbReference>
<evidence type="ECO:0000256" key="2">
    <source>
        <dbReference type="ARBA" id="ARBA00022694"/>
    </source>
</evidence>
<evidence type="ECO:0000256" key="5">
    <source>
        <dbReference type="ARBA" id="ARBA00022833"/>
    </source>
</evidence>
<feature type="coiled-coil region" evidence="9">
    <location>
        <begin position="533"/>
        <end position="560"/>
    </location>
</feature>